<comment type="caution">
    <text evidence="1">The sequence shown here is derived from an EMBL/GenBank/DDBJ whole genome shotgun (WGS) entry which is preliminary data.</text>
</comment>
<organism evidence="1 2">
    <name type="scientific">Gossypium klotzschianum</name>
    <dbReference type="NCBI Taxonomy" id="34286"/>
    <lineage>
        <taxon>Eukaryota</taxon>
        <taxon>Viridiplantae</taxon>
        <taxon>Streptophyta</taxon>
        <taxon>Embryophyta</taxon>
        <taxon>Tracheophyta</taxon>
        <taxon>Spermatophyta</taxon>
        <taxon>Magnoliopsida</taxon>
        <taxon>eudicotyledons</taxon>
        <taxon>Gunneridae</taxon>
        <taxon>Pentapetalae</taxon>
        <taxon>rosids</taxon>
        <taxon>malvids</taxon>
        <taxon>Malvales</taxon>
        <taxon>Malvaceae</taxon>
        <taxon>Malvoideae</taxon>
        <taxon>Gossypium</taxon>
    </lineage>
</organism>
<reference evidence="1 2" key="1">
    <citation type="journal article" date="2019" name="Genome Biol. Evol.">
        <title>Insights into the evolution of the New World diploid cottons (Gossypium, subgenus Houzingenia) based on genome sequencing.</title>
        <authorList>
            <person name="Grover C.E."/>
            <person name="Arick M.A. 2nd"/>
            <person name="Thrash A."/>
            <person name="Conover J.L."/>
            <person name="Sanders W.S."/>
            <person name="Peterson D.G."/>
            <person name="Frelichowski J.E."/>
            <person name="Scheffler J.A."/>
            <person name="Scheffler B.E."/>
            <person name="Wendel J.F."/>
        </authorList>
    </citation>
    <scope>NUCLEOTIDE SEQUENCE [LARGE SCALE GENOMIC DNA]</scope>
    <source>
        <strain evidence="1">57</strain>
        <tissue evidence="1">Leaf</tissue>
    </source>
</reference>
<accession>A0A7J8VGP4</accession>
<evidence type="ECO:0000313" key="1">
    <source>
        <dbReference type="EMBL" id="MBA0661782.1"/>
    </source>
</evidence>
<dbReference type="Proteomes" id="UP000593573">
    <property type="component" value="Unassembled WGS sequence"/>
</dbReference>
<dbReference type="OrthoDB" id="10477810at2759"/>
<evidence type="ECO:0000313" key="2">
    <source>
        <dbReference type="Proteomes" id="UP000593573"/>
    </source>
</evidence>
<dbReference type="AlphaFoldDB" id="A0A7J8VGP4"/>
<keyword evidence="2" id="KW-1185">Reference proteome</keyword>
<gene>
    <name evidence="1" type="ORF">Goklo_006032</name>
</gene>
<protein>
    <submittedName>
        <fullName evidence="1">Uncharacterized protein</fullName>
    </submittedName>
</protein>
<name>A0A7J8VGP4_9ROSI</name>
<dbReference type="EMBL" id="JABFAB010000010">
    <property type="protein sequence ID" value="MBA0661782.1"/>
    <property type="molecule type" value="Genomic_DNA"/>
</dbReference>
<sequence length="64" mass="6945">MTVVEFVVKLGLGKDKFGSSKSKKRGVCNMDHKEDVVDVMATATIVVIGNHELGRRNLRGKGTS</sequence>
<proteinExistence type="predicted"/>